<reference evidence="1 2" key="1">
    <citation type="journal article" date="2014" name="PLoS Genet.">
        <title>Phylogenetically driven sequencing of extremely halophilic archaea reveals strategies for static and dynamic osmo-response.</title>
        <authorList>
            <person name="Becker E.A."/>
            <person name="Seitzer P.M."/>
            <person name="Tritt A."/>
            <person name="Larsen D."/>
            <person name="Krusor M."/>
            <person name="Yao A.I."/>
            <person name="Wu D."/>
            <person name="Madern D."/>
            <person name="Eisen J.A."/>
            <person name="Darling A.E."/>
            <person name="Facciotti M.T."/>
        </authorList>
    </citation>
    <scope>NUCLEOTIDE SEQUENCE [LARGE SCALE GENOMIC DNA]</scope>
    <source>
        <strain evidence="1 2">DSM 18795</strain>
    </source>
</reference>
<organism evidence="1 2">
    <name type="scientific">Natronococcus jeotgali DSM 18795</name>
    <dbReference type="NCBI Taxonomy" id="1227498"/>
    <lineage>
        <taxon>Archaea</taxon>
        <taxon>Methanobacteriati</taxon>
        <taxon>Methanobacteriota</taxon>
        <taxon>Stenosarchaea group</taxon>
        <taxon>Halobacteria</taxon>
        <taxon>Halobacteriales</taxon>
        <taxon>Natrialbaceae</taxon>
        <taxon>Natronococcus</taxon>
    </lineage>
</organism>
<protein>
    <submittedName>
        <fullName evidence="1">Uncharacterized protein</fullName>
    </submittedName>
</protein>
<dbReference type="InterPro" id="IPR045396">
    <property type="entry name" value="DUF6517"/>
</dbReference>
<comment type="caution">
    <text evidence="1">The sequence shown here is derived from an EMBL/GenBank/DDBJ whole genome shotgun (WGS) entry which is preliminary data.</text>
</comment>
<dbReference type="Pfam" id="PF20127">
    <property type="entry name" value="DUF6517"/>
    <property type="match status" value="1"/>
</dbReference>
<gene>
    <name evidence="1" type="ORF">C492_02202</name>
</gene>
<dbReference type="Proteomes" id="UP000011531">
    <property type="component" value="Unassembled WGS sequence"/>
</dbReference>
<name>L9XZG1_9EURY</name>
<keyword evidence="2" id="KW-1185">Reference proteome</keyword>
<evidence type="ECO:0000313" key="2">
    <source>
        <dbReference type="Proteomes" id="UP000011531"/>
    </source>
</evidence>
<accession>L9XZG1</accession>
<dbReference type="STRING" id="1227498.C492_02202"/>
<evidence type="ECO:0000313" key="1">
    <source>
        <dbReference type="EMBL" id="ELY65978.1"/>
    </source>
</evidence>
<proteinExistence type="predicted"/>
<dbReference type="PATRIC" id="fig|1227498.3.peg.441"/>
<dbReference type="AlphaFoldDB" id="L9XZG1"/>
<sequence length="209" mass="22052">MIVAYGPAMTSALPESVAGTWQRAGTRQGETSVLIASITAETTVYEPVESAAALAELGPADIPLRSLFTVETSFSPSLSTVGVSPASALSKAAPKAKDQFVETVEDDGLVVEDTREEHAFERPDGSEGRWFVLDVAYPLSSDLETDRDRLAAETNVAIWPTDDAYGMAGGTLPLEAPPGDADALGVDPERDRETIAELIRTVDPDGASE</sequence>
<dbReference type="EMBL" id="AOIA01000020">
    <property type="protein sequence ID" value="ELY65978.1"/>
    <property type="molecule type" value="Genomic_DNA"/>
</dbReference>